<dbReference type="InParanoid" id="G0M7C9"/>
<dbReference type="OMA" id="NESHFET"/>
<dbReference type="EMBL" id="GL379786">
    <property type="protein sequence ID" value="EGT30443.1"/>
    <property type="molecule type" value="Genomic_DNA"/>
</dbReference>
<dbReference type="Proteomes" id="UP000008068">
    <property type="component" value="Unassembled WGS sequence"/>
</dbReference>
<keyword evidence="2" id="KW-1185">Reference proteome</keyword>
<gene>
    <name evidence="1" type="ORF">CAEBREN_16332</name>
</gene>
<dbReference type="AlphaFoldDB" id="G0M7C9"/>
<sequence>MTGSVPTTSEDGVGVIPPNNSYLINDIPEDGVELLPEDQNVQDPMLLLSAQLQNSLYVTSRSTFRTNVPETVYKNFEKSQQTIAKMVASSIRDEYKLLGQVGQEERCMFGLEKIALHLREVISKETFFNSLRE</sequence>
<accession>G0M7C9</accession>
<dbReference type="FunCoup" id="G0M7C9">
    <property type="interactions" value="1049"/>
</dbReference>
<organism evidence="2">
    <name type="scientific">Caenorhabditis brenneri</name>
    <name type="common">Nematode worm</name>
    <dbReference type="NCBI Taxonomy" id="135651"/>
    <lineage>
        <taxon>Eukaryota</taxon>
        <taxon>Metazoa</taxon>
        <taxon>Ecdysozoa</taxon>
        <taxon>Nematoda</taxon>
        <taxon>Chromadorea</taxon>
        <taxon>Rhabditida</taxon>
        <taxon>Rhabditina</taxon>
        <taxon>Rhabditomorpha</taxon>
        <taxon>Rhabditoidea</taxon>
        <taxon>Rhabditidae</taxon>
        <taxon>Peloderinae</taxon>
        <taxon>Caenorhabditis</taxon>
    </lineage>
</organism>
<dbReference type="eggNOG" id="ENOG502RWBV">
    <property type="taxonomic scope" value="Eukaryota"/>
</dbReference>
<dbReference type="HOGENOM" id="CLU_1908502_0_0_1"/>
<name>G0M7C9_CAEBE</name>
<evidence type="ECO:0000313" key="1">
    <source>
        <dbReference type="EMBL" id="EGT30443.1"/>
    </source>
</evidence>
<dbReference type="OrthoDB" id="5852415at2759"/>
<evidence type="ECO:0000313" key="2">
    <source>
        <dbReference type="Proteomes" id="UP000008068"/>
    </source>
</evidence>
<proteinExistence type="predicted"/>
<reference evidence="2" key="1">
    <citation type="submission" date="2011-07" db="EMBL/GenBank/DDBJ databases">
        <authorList>
            <consortium name="Caenorhabditis brenneri Sequencing and Analysis Consortium"/>
            <person name="Wilson R.K."/>
        </authorList>
    </citation>
    <scope>NUCLEOTIDE SEQUENCE [LARGE SCALE GENOMIC DNA]</scope>
    <source>
        <strain evidence="2">PB2801</strain>
    </source>
</reference>
<protein>
    <submittedName>
        <fullName evidence="1">Uncharacterized protein</fullName>
    </submittedName>
</protein>